<dbReference type="InterPro" id="IPR057136">
    <property type="entry name" value="At2g35280_TPR_dom"/>
</dbReference>
<proteinExistence type="predicted"/>
<dbReference type="STRING" id="888268.A0A1E5V254"/>
<dbReference type="InterPro" id="IPR040338">
    <property type="entry name" value="At1g67623-like"/>
</dbReference>
<evidence type="ECO:0000259" key="1">
    <source>
        <dbReference type="Pfam" id="PF23310"/>
    </source>
</evidence>
<feature type="domain" description="At2g35280-like TPR" evidence="1">
    <location>
        <begin position="85"/>
        <end position="136"/>
    </location>
</feature>
<organism evidence="2 3">
    <name type="scientific">Dichanthelium oligosanthes</name>
    <dbReference type="NCBI Taxonomy" id="888268"/>
    <lineage>
        <taxon>Eukaryota</taxon>
        <taxon>Viridiplantae</taxon>
        <taxon>Streptophyta</taxon>
        <taxon>Embryophyta</taxon>
        <taxon>Tracheophyta</taxon>
        <taxon>Spermatophyta</taxon>
        <taxon>Magnoliopsida</taxon>
        <taxon>Liliopsida</taxon>
        <taxon>Poales</taxon>
        <taxon>Poaceae</taxon>
        <taxon>PACMAD clade</taxon>
        <taxon>Panicoideae</taxon>
        <taxon>Panicodae</taxon>
        <taxon>Paniceae</taxon>
        <taxon>Dichantheliinae</taxon>
        <taxon>Dichanthelium</taxon>
    </lineage>
</organism>
<comment type="caution">
    <text evidence="2">The sequence shown here is derived from an EMBL/GenBank/DDBJ whole genome shotgun (WGS) entry which is preliminary data.</text>
</comment>
<sequence length="257" mass="27573">MAARRRASLTHALPHDMAVEIAGHVAATSPRPVDDLCSLRATCRAIRAACGDRAVGRRVALEREGAMRWSDNERYLAVVGGLSGAGNPEACFLSGLTLVFTHRCARPGSDLLARAAVAGHKVAAYVLALVRYRADGGASDVAKQHIRQVEGEPAADVVIGGCKTTPKQRSNKECVRCRTQAVEAVRQATWKMAELPAPTVAAAESPEDDGKRCTVSGCGVPEAWCDWAAFCSEDCRIRHECTRFFSQLPLTIANFVT</sequence>
<evidence type="ECO:0000313" key="3">
    <source>
        <dbReference type="Proteomes" id="UP000095767"/>
    </source>
</evidence>
<name>A0A1E5V254_9POAL</name>
<gene>
    <name evidence="2" type="ORF">BAE44_0019790</name>
</gene>
<evidence type="ECO:0000313" key="2">
    <source>
        <dbReference type="EMBL" id="OEL19191.1"/>
    </source>
</evidence>
<dbReference type="OrthoDB" id="681586at2759"/>
<dbReference type="AlphaFoldDB" id="A0A1E5V254"/>
<reference evidence="2 3" key="1">
    <citation type="submission" date="2016-09" db="EMBL/GenBank/DDBJ databases">
        <title>The draft genome of Dichanthelium oligosanthes: A C3 panicoid grass species.</title>
        <authorList>
            <person name="Studer A.J."/>
            <person name="Schnable J.C."/>
            <person name="Brutnell T.P."/>
        </authorList>
    </citation>
    <scope>NUCLEOTIDE SEQUENCE [LARGE SCALE GENOMIC DNA]</scope>
    <source>
        <strain evidence="3">cv. Kellogg 1175</strain>
        <tissue evidence="2">Leaf</tissue>
    </source>
</reference>
<accession>A0A1E5V254</accession>
<protein>
    <recommendedName>
        <fullName evidence="1">At2g35280-like TPR domain-containing protein</fullName>
    </recommendedName>
</protein>
<dbReference type="PANTHER" id="PTHR33784">
    <property type="entry name" value="OS05G0482100 PROTEIN"/>
    <property type="match status" value="1"/>
</dbReference>
<dbReference type="Proteomes" id="UP000095767">
    <property type="component" value="Unassembled WGS sequence"/>
</dbReference>
<dbReference type="EMBL" id="LWDX02054414">
    <property type="protein sequence ID" value="OEL19191.1"/>
    <property type="molecule type" value="Genomic_DNA"/>
</dbReference>
<keyword evidence="3" id="KW-1185">Reference proteome</keyword>
<dbReference type="PANTHER" id="PTHR33784:SF10">
    <property type="entry name" value="F-BOX PROTEIN"/>
    <property type="match status" value="1"/>
</dbReference>
<dbReference type="Pfam" id="PF23310">
    <property type="entry name" value="TPR_27"/>
    <property type="match status" value="1"/>
</dbReference>